<evidence type="ECO:0000313" key="3">
    <source>
        <dbReference type="Proteomes" id="UP000076244"/>
    </source>
</evidence>
<proteinExistence type="predicted"/>
<sequence>MIITEKPQLLKKMRNTNKGTASAEDDFDTLRDSFFYR</sequence>
<protein>
    <submittedName>
        <fullName evidence="1">Uncharacterized protein</fullName>
    </submittedName>
</protein>
<name>A0AAC9B184_9LACO</name>
<reference evidence="3 4" key="1">
    <citation type="journal article" date="2016" name="PLoS ONE">
        <title>The Identification of Novel Diagnostic Marker Genes for the Detection of Beer Spoiling Pediococcus damnosus Strains Using the BlAst Diagnostic Gene findEr.</title>
        <authorList>
            <person name="Behr J."/>
            <person name="Geissler A.J."/>
            <person name="Schmid J."/>
            <person name="Zehe A."/>
            <person name="Vogel R.F."/>
        </authorList>
    </citation>
    <scope>NUCLEOTIDE SEQUENCE [LARGE SCALE GENOMIC DNA]</scope>
    <source>
        <strain evidence="1 4">TMW 2.1533</strain>
        <strain evidence="2 3">TMW 2.1535</strain>
    </source>
</reference>
<dbReference type="AlphaFoldDB" id="A0AAC9B184"/>
<evidence type="ECO:0000313" key="4">
    <source>
        <dbReference type="Proteomes" id="UP000076405"/>
    </source>
</evidence>
<accession>A0AAC9B184</accession>
<dbReference type="Proteomes" id="UP000076405">
    <property type="component" value="Chromosome"/>
</dbReference>
<dbReference type="KEGG" id="pdm:ADU72_1673"/>
<evidence type="ECO:0000313" key="2">
    <source>
        <dbReference type="EMBL" id="AMV67598.1"/>
    </source>
</evidence>
<dbReference type="Proteomes" id="UP000076244">
    <property type="component" value="Chromosome"/>
</dbReference>
<organism evidence="1 4">
    <name type="scientific">Pediococcus damnosus</name>
    <dbReference type="NCBI Taxonomy" id="51663"/>
    <lineage>
        <taxon>Bacteria</taxon>
        <taxon>Bacillati</taxon>
        <taxon>Bacillota</taxon>
        <taxon>Bacilli</taxon>
        <taxon>Lactobacillales</taxon>
        <taxon>Lactobacillaceae</taxon>
        <taxon>Pediococcus</taxon>
    </lineage>
</organism>
<dbReference type="EMBL" id="CP012275">
    <property type="protein sequence ID" value="AMV62524.1"/>
    <property type="molecule type" value="Genomic_DNA"/>
</dbReference>
<dbReference type="EMBL" id="CP012288">
    <property type="protein sequence ID" value="AMV67598.1"/>
    <property type="molecule type" value="Genomic_DNA"/>
</dbReference>
<evidence type="ECO:0000313" key="1">
    <source>
        <dbReference type="EMBL" id="AMV62524.1"/>
    </source>
</evidence>
<gene>
    <name evidence="1" type="ORF">ADU70_1030</name>
    <name evidence="2" type="ORF">ADU72_1673</name>
</gene>
<keyword evidence="3" id="KW-1185">Reference proteome</keyword>